<dbReference type="KEGG" id="fpu:FPSE_06830"/>
<keyword evidence="2" id="KW-1185">Reference proteome</keyword>
<dbReference type="OrthoDB" id="10438303at2759"/>
<dbReference type="Proteomes" id="UP000007978">
    <property type="component" value="Chromosome 4"/>
</dbReference>
<comment type="caution">
    <text evidence="1">The sequence shown here is derived from an EMBL/GenBank/DDBJ whole genome shotgun (WGS) entry which is preliminary data.</text>
</comment>
<dbReference type="EMBL" id="AFNW01000185">
    <property type="protein sequence ID" value="EKJ73042.1"/>
    <property type="molecule type" value="Genomic_DNA"/>
</dbReference>
<proteinExistence type="predicted"/>
<evidence type="ECO:0000313" key="2">
    <source>
        <dbReference type="Proteomes" id="UP000007978"/>
    </source>
</evidence>
<dbReference type="AlphaFoldDB" id="K3VFP4"/>
<dbReference type="HOGENOM" id="CLU_2026949_0_0_1"/>
<sequence>MPNTILPSEGNDTLYFVAFSSAKCALAQPGQHLFDELAELEKEWWFYISRPANRAIESVGDQYGALLKHPSIDEAEAQLLNVKIHFNWMECSEGKAAEEMSSNDIVADMAERQIAGLGMLLVSPSLFSIMRLLPLLA</sequence>
<organism evidence="1 2">
    <name type="scientific">Fusarium pseudograminearum (strain CS3096)</name>
    <name type="common">Wheat and barley crown-rot fungus</name>
    <dbReference type="NCBI Taxonomy" id="1028729"/>
    <lineage>
        <taxon>Eukaryota</taxon>
        <taxon>Fungi</taxon>
        <taxon>Dikarya</taxon>
        <taxon>Ascomycota</taxon>
        <taxon>Pezizomycotina</taxon>
        <taxon>Sordariomycetes</taxon>
        <taxon>Hypocreomycetidae</taxon>
        <taxon>Hypocreales</taxon>
        <taxon>Nectriaceae</taxon>
        <taxon>Fusarium</taxon>
    </lineage>
</organism>
<gene>
    <name evidence="1" type="ORF">FPSE_06830</name>
</gene>
<protein>
    <submittedName>
        <fullName evidence="1">Uncharacterized protein</fullName>
    </submittedName>
</protein>
<accession>K3VFP4</accession>
<reference evidence="1 2" key="1">
    <citation type="journal article" date="2012" name="PLoS Pathog.">
        <title>Comparative pathogenomics reveals horizontally acquired novel virulence genes in fungi infecting cereal hosts.</title>
        <authorList>
            <person name="Gardiner D.M."/>
            <person name="McDonald M.C."/>
            <person name="Covarelli L."/>
            <person name="Solomon P.S."/>
            <person name="Rusu A.G."/>
            <person name="Marshall M."/>
            <person name="Kazan K."/>
            <person name="Chakraborty S."/>
            <person name="McDonald B.A."/>
            <person name="Manners J.M."/>
        </authorList>
    </citation>
    <scope>NUCLEOTIDE SEQUENCE [LARGE SCALE GENOMIC DNA]</scope>
    <source>
        <strain evidence="1 2">CS3096</strain>
    </source>
</reference>
<evidence type="ECO:0000313" key="1">
    <source>
        <dbReference type="EMBL" id="EKJ73042.1"/>
    </source>
</evidence>
<name>K3VFP4_FUSPC</name>
<dbReference type="RefSeq" id="XP_009258223.1">
    <property type="nucleotide sequence ID" value="XM_009259948.1"/>
</dbReference>
<dbReference type="GeneID" id="20365448"/>